<feature type="compositionally biased region" description="Pro residues" evidence="1">
    <location>
        <begin position="273"/>
        <end position="292"/>
    </location>
</feature>
<accession>A0ABV0V850</accession>
<keyword evidence="3" id="KW-1185">Reference proteome</keyword>
<proteinExistence type="predicted"/>
<feature type="compositionally biased region" description="Low complexity" evidence="1">
    <location>
        <begin position="260"/>
        <end position="271"/>
    </location>
</feature>
<protein>
    <submittedName>
        <fullName evidence="2">Uncharacterized protein</fullName>
    </submittedName>
</protein>
<feature type="region of interest" description="Disordered" evidence="1">
    <location>
        <begin position="90"/>
        <end position="123"/>
    </location>
</feature>
<gene>
    <name evidence="2" type="ORF">ILYODFUR_023490</name>
</gene>
<feature type="compositionally biased region" description="Basic and acidic residues" evidence="1">
    <location>
        <begin position="99"/>
        <end position="123"/>
    </location>
</feature>
<evidence type="ECO:0000313" key="3">
    <source>
        <dbReference type="Proteomes" id="UP001482620"/>
    </source>
</evidence>
<feature type="compositionally biased region" description="Basic and acidic residues" evidence="1">
    <location>
        <begin position="64"/>
        <end position="73"/>
    </location>
</feature>
<organism evidence="2 3">
    <name type="scientific">Ilyodon furcidens</name>
    <name type="common">goldbreast splitfin</name>
    <dbReference type="NCBI Taxonomy" id="33524"/>
    <lineage>
        <taxon>Eukaryota</taxon>
        <taxon>Metazoa</taxon>
        <taxon>Chordata</taxon>
        <taxon>Craniata</taxon>
        <taxon>Vertebrata</taxon>
        <taxon>Euteleostomi</taxon>
        <taxon>Actinopterygii</taxon>
        <taxon>Neopterygii</taxon>
        <taxon>Teleostei</taxon>
        <taxon>Neoteleostei</taxon>
        <taxon>Acanthomorphata</taxon>
        <taxon>Ovalentaria</taxon>
        <taxon>Atherinomorphae</taxon>
        <taxon>Cyprinodontiformes</taxon>
        <taxon>Goodeidae</taxon>
        <taxon>Ilyodon</taxon>
    </lineage>
</organism>
<comment type="caution">
    <text evidence="2">The sequence shown here is derived from an EMBL/GenBank/DDBJ whole genome shotgun (WGS) entry which is preliminary data.</text>
</comment>
<dbReference type="Proteomes" id="UP001482620">
    <property type="component" value="Unassembled WGS sequence"/>
</dbReference>
<feature type="region of interest" description="Disordered" evidence="1">
    <location>
        <begin position="53"/>
        <end position="73"/>
    </location>
</feature>
<evidence type="ECO:0000256" key="1">
    <source>
        <dbReference type="SAM" id="MobiDB-lite"/>
    </source>
</evidence>
<evidence type="ECO:0000313" key="2">
    <source>
        <dbReference type="EMBL" id="MEQ2252606.1"/>
    </source>
</evidence>
<dbReference type="EMBL" id="JAHRIQ010095377">
    <property type="protein sequence ID" value="MEQ2252606.1"/>
    <property type="molecule type" value="Genomic_DNA"/>
</dbReference>
<reference evidence="2 3" key="1">
    <citation type="submission" date="2021-06" db="EMBL/GenBank/DDBJ databases">
        <authorList>
            <person name="Palmer J.M."/>
        </authorList>
    </citation>
    <scope>NUCLEOTIDE SEQUENCE [LARGE SCALE GENOMIC DNA]</scope>
    <source>
        <strain evidence="3">if_2019</strain>
        <tissue evidence="2">Muscle</tissue>
    </source>
</reference>
<sequence>MTHAADVDMELPNWPIAPDGYIPNSVIRNWKRKGKQQSKPDFWDDFFNASHLDEDATSDATSDATRDATSDETARNILVVEFEDGEEEITFEAKRKRSEKGDETNKNEDNKQNAKEGIKGKGRDKIKVKERIGAFKPRMHQRKEEGECVFQKLLDTQVESSLSKNLKVSTKKSLVPQKREISLNLKNTDSFISPRPGSVEIISHTRQRELQDKTELCEDITPPLQFLSTPKQPSTIPREWLTSPLGSAEAVISKQASHPQTVNQQTQLNTTAPPLPESPPSSPEGHQPPPDVCIPEWSPAQHPSILLSAAKYDNIKNQSELALNLQVLALYKRFKVHPPTFSPQSKRPGFIPTDGLSSPFAYISAGLHGQTRNLRAAAPFIVPLATIHRQQHTNIQPERPSPSCPADNQLTPQFRYPIRDSANRPMPEWRKTLHQLVSLQGFHSSRAAGRFAAGRFAAGRFAAGHPQEPPRASQPLATIPVLQRGQAEPSQRVMQKIALKDSTEPTHLCFTQVFPLAAHQTFVTSHRCGKTRYGKLQFDWTRGF</sequence>
<name>A0ABV0V850_9TELE</name>
<feature type="region of interest" description="Disordered" evidence="1">
    <location>
        <begin position="250"/>
        <end position="294"/>
    </location>
</feature>